<dbReference type="AlphaFoldDB" id="A0A2G5SYP6"/>
<feature type="region of interest" description="Disordered" evidence="1">
    <location>
        <begin position="36"/>
        <end position="91"/>
    </location>
</feature>
<sequence length="99" mass="11079">MNLAAQKEESIDADAHVLSTDTTVGDIDSSELPAVLRRQRKAGAATKGRKKRKKRRKTAVKGGVKKRRKTRKKKTMSSASKKLRRITEPKLGIRSRLVL</sequence>
<evidence type="ECO:0000313" key="2">
    <source>
        <dbReference type="EMBL" id="PIC20063.1"/>
    </source>
</evidence>
<evidence type="ECO:0000256" key="1">
    <source>
        <dbReference type="SAM" id="MobiDB-lite"/>
    </source>
</evidence>
<dbReference type="EMBL" id="PDUG01000006">
    <property type="protein sequence ID" value="PIC20063.1"/>
    <property type="molecule type" value="Genomic_DNA"/>
</dbReference>
<accession>A0A2G5SYP6</accession>
<comment type="caution">
    <text evidence="2">The sequence shown here is derived from an EMBL/GenBank/DDBJ whole genome shotgun (WGS) entry which is preliminary data.</text>
</comment>
<organism evidence="2 3">
    <name type="scientific">Caenorhabditis nigoni</name>
    <dbReference type="NCBI Taxonomy" id="1611254"/>
    <lineage>
        <taxon>Eukaryota</taxon>
        <taxon>Metazoa</taxon>
        <taxon>Ecdysozoa</taxon>
        <taxon>Nematoda</taxon>
        <taxon>Chromadorea</taxon>
        <taxon>Rhabditida</taxon>
        <taxon>Rhabditina</taxon>
        <taxon>Rhabditomorpha</taxon>
        <taxon>Rhabditoidea</taxon>
        <taxon>Rhabditidae</taxon>
        <taxon>Peloderinae</taxon>
        <taxon>Caenorhabditis</taxon>
    </lineage>
</organism>
<proteinExistence type="predicted"/>
<evidence type="ECO:0000313" key="3">
    <source>
        <dbReference type="Proteomes" id="UP000230233"/>
    </source>
</evidence>
<protein>
    <submittedName>
        <fullName evidence="2">Uncharacterized protein</fullName>
    </submittedName>
</protein>
<keyword evidence="3" id="KW-1185">Reference proteome</keyword>
<feature type="compositionally biased region" description="Basic residues" evidence="1">
    <location>
        <begin position="37"/>
        <end position="75"/>
    </location>
</feature>
<gene>
    <name evidence="2" type="primary">Cnig_chr_X.g25385</name>
    <name evidence="2" type="ORF">B9Z55_025385</name>
</gene>
<dbReference type="Proteomes" id="UP000230233">
    <property type="component" value="Chromosome X"/>
</dbReference>
<reference evidence="3" key="1">
    <citation type="submission" date="2017-10" db="EMBL/GenBank/DDBJ databases">
        <title>Rapid genome shrinkage in a self-fertile nematode reveals novel sperm competition proteins.</title>
        <authorList>
            <person name="Yin D."/>
            <person name="Schwarz E.M."/>
            <person name="Thomas C.G."/>
            <person name="Felde R.L."/>
            <person name="Korf I.F."/>
            <person name="Cutter A.D."/>
            <person name="Schartner C.M."/>
            <person name="Ralston E.J."/>
            <person name="Meyer B.J."/>
            <person name="Haag E.S."/>
        </authorList>
    </citation>
    <scope>NUCLEOTIDE SEQUENCE [LARGE SCALE GENOMIC DNA]</scope>
    <source>
        <strain evidence="3">JU1422</strain>
    </source>
</reference>
<name>A0A2G5SYP6_9PELO</name>